<comment type="caution">
    <text evidence="1">The sequence shown here is derived from an EMBL/GenBank/DDBJ whole genome shotgun (WGS) entry which is preliminary data.</text>
</comment>
<keyword evidence="1" id="KW-0489">Methyltransferase</keyword>
<dbReference type="EMBL" id="JBHTBF010000001">
    <property type="protein sequence ID" value="MFC7316001.1"/>
    <property type="molecule type" value="Genomic_DNA"/>
</dbReference>
<dbReference type="Pfam" id="PF13489">
    <property type="entry name" value="Methyltransf_23"/>
    <property type="match status" value="1"/>
</dbReference>
<dbReference type="EC" id="2.1.1.222" evidence="1"/>
<dbReference type="InterPro" id="IPR029063">
    <property type="entry name" value="SAM-dependent_MTases_sf"/>
</dbReference>
<protein>
    <submittedName>
        <fullName evidence="1">Class I SAM-dependent methyltransferase</fullName>
        <ecNumber evidence="1">2.1.1.222</ecNumber>
        <ecNumber evidence="1">2.1.1.64</ecNumber>
    </submittedName>
</protein>
<dbReference type="CDD" id="cd02440">
    <property type="entry name" value="AdoMet_MTases"/>
    <property type="match status" value="1"/>
</dbReference>
<dbReference type="Gene3D" id="3.40.50.150">
    <property type="entry name" value="Vaccinia Virus protein VP39"/>
    <property type="match status" value="1"/>
</dbReference>
<evidence type="ECO:0000313" key="1">
    <source>
        <dbReference type="EMBL" id="MFC7316001.1"/>
    </source>
</evidence>
<reference evidence="1 2" key="1">
    <citation type="journal article" date="2019" name="Int. J. Syst. Evol. Microbiol.">
        <title>The Global Catalogue of Microorganisms (GCM) 10K type strain sequencing project: providing services to taxonomists for standard genome sequencing and annotation.</title>
        <authorList>
            <consortium name="The Broad Institute Genomics Platform"/>
            <consortium name="The Broad Institute Genome Sequencing Center for Infectious Disease"/>
            <person name="Wu L."/>
            <person name="Ma J."/>
        </authorList>
    </citation>
    <scope>NUCLEOTIDE SEQUENCE [LARGE SCALE GENOMIC DNA]</scope>
    <source>
        <strain evidence="1 2">PSR21</strain>
    </source>
</reference>
<dbReference type="RefSeq" id="WP_276305402.1">
    <property type="nucleotide sequence ID" value="NZ_CP119992.1"/>
</dbReference>
<dbReference type="GO" id="GO:0061542">
    <property type="term" value="F:3-demethylubiquinol 3-O-methyltransferase activity"/>
    <property type="evidence" value="ECO:0007669"/>
    <property type="project" value="UniProtKB-EC"/>
</dbReference>
<gene>
    <name evidence="1" type="ORF">ACFQPE_04225</name>
</gene>
<dbReference type="EC" id="2.1.1.64" evidence="1"/>
<organism evidence="1 2">
    <name type="scientific">Halomarina halobia</name>
    <dbReference type="NCBI Taxonomy" id="3033386"/>
    <lineage>
        <taxon>Archaea</taxon>
        <taxon>Methanobacteriati</taxon>
        <taxon>Methanobacteriota</taxon>
        <taxon>Stenosarchaea group</taxon>
        <taxon>Halobacteria</taxon>
        <taxon>Halobacteriales</taxon>
        <taxon>Natronomonadaceae</taxon>
        <taxon>Halomarina</taxon>
    </lineage>
</organism>
<dbReference type="SUPFAM" id="SSF53335">
    <property type="entry name" value="S-adenosyl-L-methionine-dependent methyltransferases"/>
    <property type="match status" value="1"/>
</dbReference>
<name>A0ABD6A738_9EURY</name>
<dbReference type="AlphaFoldDB" id="A0ABD6A738"/>
<keyword evidence="1" id="KW-0808">Transferase</keyword>
<evidence type="ECO:0000313" key="2">
    <source>
        <dbReference type="Proteomes" id="UP001596547"/>
    </source>
</evidence>
<proteinExistence type="predicted"/>
<keyword evidence="2" id="KW-1185">Reference proteome</keyword>
<accession>A0ABD6A738</accession>
<dbReference type="GO" id="GO:0102208">
    <property type="term" value="F:2-polyprenyl-6-hydroxyphenol methylase activity"/>
    <property type="evidence" value="ECO:0007669"/>
    <property type="project" value="UniProtKB-EC"/>
</dbReference>
<dbReference type="GO" id="GO:0032259">
    <property type="term" value="P:methylation"/>
    <property type="evidence" value="ECO:0007669"/>
    <property type="project" value="UniProtKB-KW"/>
</dbReference>
<dbReference type="Proteomes" id="UP001596547">
    <property type="component" value="Unassembled WGS sequence"/>
</dbReference>
<dbReference type="GeneID" id="79314981"/>
<sequence length="301" mass="33943">MLPGDASRFHTAFEAMVAEYPFDTTYIEGTQRRTKAVAALIERLETTPCRILSLGAGACDVEGVLSRMGHDVVAVDDLNDDWHKLGENQTRIKDFAQSMDVEFVDEHIGPDSPLPGGEFDIVMALDVIEHIDAPRPFLNTAVTHLRTGGNLVLLTPNVAHLANRLRFLFGQSPSIDVEYMYWHLGPFRSHVNEYTLGELRWMLETHDLEDIDATSINQSVAKMKGSTESRYRKVLLTIYDRVSGLRDQWKDTQIMWGQKPEGWSEIPPSIDAFSECHPQIRDNNLDTLSTDEIIDAVTSEQ</sequence>